<reference evidence="1 2" key="1">
    <citation type="submission" date="2010-10" db="EMBL/GenBank/DDBJ databases">
        <authorList>
            <person name="Muzny D."/>
            <person name="Qin X."/>
            <person name="Deng J."/>
            <person name="Jiang H."/>
            <person name="Liu Y."/>
            <person name="Qu J."/>
            <person name="Song X.-Z."/>
            <person name="Zhang L."/>
            <person name="Thornton R."/>
            <person name="Coyle M."/>
            <person name="Francisco L."/>
            <person name="Jackson L."/>
            <person name="Javaid M."/>
            <person name="Korchina V."/>
            <person name="Kovar C."/>
            <person name="Mata R."/>
            <person name="Mathew T."/>
            <person name="Ngo R."/>
            <person name="Nguyen L."/>
            <person name="Nguyen N."/>
            <person name="Okwuonu G."/>
            <person name="Ongeri F."/>
            <person name="Pham C."/>
            <person name="Simmons D."/>
            <person name="Wilczek-Boney K."/>
            <person name="Hale W."/>
            <person name="Jakkamsetti A."/>
            <person name="Pham P."/>
            <person name="Ruth R."/>
            <person name="San Lucas F."/>
            <person name="Warren J."/>
            <person name="Zhang J."/>
            <person name="Zhao Z."/>
            <person name="Zhou C."/>
            <person name="Zhu D."/>
            <person name="Lee S."/>
            <person name="Bess C."/>
            <person name="Blankenburg K."/>
            <person name="Forbes L."/>
            <person name="Fu Q."/>
            <person name="Gubbala S."/>
            <person name="Hirani K."/>
            <person name="Jayaseelan J.C."/>
            <person name="Lara F."/>
            <person name="Munidasa M."/>
            <person name="Palculict T."/>
            <person name="Patil S."/>
            <person name="Pu L.-L."/>
            <person name="Saada N."/>
            <person name="Tang L."/>
            <person name="Weissenberger G."/>
            <person name="Zhu Y."/>
            <person name="Hemphill L."/>
            <person name="Shang Y."/>
            <person name="Youmans B."/>
            <person name="Ayvaz T."/>
            <person name="Ross M."/>
            <person name="Santibanez J."/>
            <person name="Aqrawi P."/>
            <person name="Gross S."/>
            <person name="Joshi V."/>
            <person name="Fowler G."/>
            <person name="Nazareth L."/>
            <person name="Reid J."/>
            <person name="Worley K."/>
            <person name="Petrosino J."/>
            <person name="Highlander S."/>
            <person name="Gibbs R."/>
        </authorList>
    </citation>
    <scope>NUCLEOTIDE SEQUENCE [LARGE SCALE GENOMIC DNA]</scope>
    <source>
        <strain evidence="1 2">ATCC 33574</strain>
    </source>
</reference>
<comment type="caution">
    <text evidence="1">The sequence shown here is derived from an EMBL/GenBank/DDBJ whole genome shotgun (WGS) entry which is preliminary data.</text>
</comment>
<sequence>MVQGLRTKVKVAFVTLEVKKLGKPKWLYYTTKRKNTGGK</sequence>
<dbReference type="EMBL" id="AEPD01000028">
    <property type="protein sequence ID" value="EFU30444.1"/>
    <property type="molecule type" value="Genomic_DNA"/>
</dbReference>
<evidence type="ECO:0000313" key="2">
    <source>
        <dbReference type="Proteomes" id="UP000003112"/>
    </source>
</evidence>
<name>E6K776_9BACT</name>
<dbReference type="AlphaFoldDB" id="E6K776"/>
<keyword evidence="2" id="KW-1185">Reference proteome</keyword>
<organism evidence="1 2">
    <name type="scientific">Segatella buccae ATCC 33574</name>
    <dbReference type="NCBI Taxonomy" id="873513"/>
    <lineage>
        <taxon>Bacteria</taxon>
        <taxon>Pseudomonadati</taxon>
        <taxon>Bacteroidota</taxon>
        <taxon>Bacteroidia</taxon>
        <taxon>Bacteroidales</taxon>
        <taxon>Prevotellaceae</taxon>
        <taxon>Segatella</taxon>
    </lineage>
</organism>
<accession>E6K776</accession>
<dbReference type="HOGENOM" id="CLU_3314538_0_0_10"/>
<proteinExistence type="predicted"/>
<dbReference type="Proteomes" id="UP000003112">
    <property type="component" value="Unassembled WGS sequence"/>
</dbReference>
<gene>
    <name evidence="1" type="ORF">HMPREF6485_1723</name>
</gene>
<protein>
    <submittedName>
        <fullName evidence="1">Uncharacterized protein</fullName>
    </submittedName>
</protein>
<evidence type="ECO:0000313" key="1">
    <source>
        <dbReference type="EMBL" id="EFU30444.1"/>
    </source>
</evidence>